<accession>A0A4R9BI98</accession>
<dbReference type="AlphaFoldDB" id="A0A4R9BI98"/>
<dbReference type="EMBL" id="SOHM01000039">
    <property type="protein sequence ID" value="TFD85004.1"/>
    <property type="molecule type" value="Genomic_DNA"/>
</dbReference>
<dbReference type="Proteomes" id="UP000298468">
    <property type="component" value="Unassembled WGS sequence"/>
</dbReference>
<protein>
    <submittedName>
        <fullName evidence="1">Uncharacterized protein</fullName>
    </submittedName>
</protein>
<comment type="caution">
    <text evidence="1">The sequence shown here is derived from an EMBL/GenBank/DDBJ whole genome shotgun (WGS) entry which is preliminary data.</text>
</comment>
<proteinExistence type="predicted"/>
<organism evidence="1 2">
    <name type="scientific">Cryobacterium lactosi</name>
    <dbReference type="NCBI Taxonomy" id="1259202"/>
    <lineage>
        <taxon>Bacteria</taxon>
        <taxon>Bacillati</taxon>
        <taxon>Actinomycetota</taxon>
        <taxon>Actinomycetes</taxon>
        <taxon>Micrococcales</taxon>
        <taxon>Microbacteriaceae</taxon>
        <taxon>Cryobacterium</taxon>
    </lineage>
</organism>
<evidence type="ECO:0000313" key="1">
    <source>
        <dbReference type="EMBL" id="TFD85004.1"/>
    </source>
</evidence>
<dbReference type="RefSeq" id="WP_134642317.1">
    <property type="nucleotide sequence ID" value="NZ_SOHM01000039.1"/>
</dbReference>
<dbReference type="OrthoDB" id="3882213at2"/>
<keyword evidence="2" id="KW-1185">Reference proteome</keyword>
<reference evidence="1 2" key="1">
    <citation type="submission" date="2019-03" db="EMBL/GenBank/DDBJ databases">
        <title>Genomics of glacier-inhabiting Cryobacterium strains.</title>
        <authorList>
            <person name="Liu Q."/>
            <person name="Xin Y.-H."/>
        </authorList>
    </citation>
    <scope>NUCLEOTIDE SEQUENCE [LARGE SCALE GENOMIC DNA]</scope>
    <source>
        <strain evidence="1 2">Sr59</strain>
    </source>
</reference>
<evidence type="ECO:0000313" key="2">
    <source>
        <dbReference type="Proteomes" id="UP000298468"/>
    </source>
</evidence>
<sequence length="209" mass="22076">MTTTPESATPEAAEADLAQLEQQVIDGGDVTVADLTAAKERVSFARLVLKGVQDRAEAKRLKNADDLRAKTKVDVAKMFTGGQYVDPLVAYDEAVVALDRLAIVIKGNTALLDDAYHEMSRGGVAVVGWDGGIPAEHDPANSARVAQGDQVTSLTSDGITYIPQEPSLWVRAAAHKVAEMHGGLTIPYGPSLESVLRGDKPSAISARVS</sequence>
<gene>
    <name evidence="1" type="ORF">E3T61_18465</name>
</gene>
<name>A0A4R9BI98_9MICO</name>